<dbReference type="Proteomes" id="UP000487882">
    <property type="component" value="Unassembled WGS sequence"/>
</dbReference>
<evidence type="ECO:0000313" key="2">
    <source>
        <dbReference type="EMBL" id="MUH60316.1"/>
    </source>
</evidence>
<comment type="caution">
    <text evidence="2">The sequence shown here is derived from an EMBL/GenBank/DDBJ whole genome shotgun (WGS) entry which is preliminary data.</text>
</comment>
<dbReference type="AlphaFoldDB" id="A0A7K1J6L7"/>
<dbReference type="Pfam" id="PF01183">
    <property type="entry name" value="Glyco_hydro_25"/>
    <property type="match status" value="1"/>
</dbReference>
<reference evidence="2 3" key="1">
    <citation type="submission" date="2019-09" db="EMBL/GenBank/DDBJ databases">
        <title>Bifidobacterium canis sp. nov., isolated from the digestive tract of German Shepherd dog puppy.</title>
        <authorList>
            <person name="Bunesova V."/>
        </authorList>
    </citation>
    <scope>NUCLEOTIDE SEQUENCE [LARGE SCALE GENOMIC DNA]</scope>
    <source>
        <strain evidence="2 3">GSD1FS</strain>
    </source>
</reference>
<dbReference type="GO" id="GO:0016998">
    <property type="term" value="P:cell wall macromolecule catabolic process"/>
    <property type="evidence" value="ECO:0007669"/>
    <property type="project" value="InterPro"/>
</dbReference>
<gene>
    <name evidence="2" type="ORF">GSD1FS_1685</name>
</gene>
<dbReference type="PROSITE" id="PS51904">
    <property type="entry name" value="GLYCOSYL_HYDROL_F25_2"/>
    <property type="match status" value="1"/>
</dbReference>
<dbReference type="GO" id="GO:0003796">
    <property type="term" value="F:lysozyme activity"/>
    <property type="evidence" value="ECO:0007669"/>
    <property type="project" value="InterPro"/>
</dbReference>
<keyword evidence="3" id="KW-1185">Reference proteome</keyword>
<dbReference type="EMBL" id="WNLP01000009">
    <property type="protein sequence ID" value="MUH60316.1"/>
    <property type="molecule type" value="Genomic_DNA"/>
</dbReference>
<dbReference type="GO" id="GO:0009253">
    <property type="term" value="P:peptidoglycan catabolic process"/>
    <property type="evidence" value="ECO:0007669"/>
    <property type="project" value="InterPro"/>
</dbReference>
<organism evidence="2 3">
    <name type="scientific">Bifidobacterium canis</name>
    <dbReference type="NCBI Taxonomy" id="2610880"/>
    <lineage>
        <taxon>Bacteria</taxon>
        <taxon>Bacillati</taxon>
        <taxon>Actinomycetota</taxon>
        <taxon>Actinomycetes</taxon>
        <taxon>Bifidobacteriales</taxon>
        <taxon>Bifidobacteriaceae</taxon>
        <taxon>Bifidobacterium</taxon>
    </lineage>
</organism>
<dbReference type="PANTHER" id="PTHR34135">
    <property type="entry name" value="LYSOZYME"/>
    <property type="match status" value="1"/>
</dbReference>
<evidence type="ECO:0000256" key="1">
    <source>
        <dbReference type="ARBA" id="ARBA00010646"/>
    </source>
</evidence>
<dbReference type="GO" id="GO:0016052">
    <property type="term" value="P:carbohydrate catabolic process"/>
    <property type="evidence" value="ECO:0007669"/>
    <property type="project" value="TreeGrafter"/>
</dbReference>
<name>A0A7K1J6L7_9BIFI</name>
<dbReference type="PANTHER" id="PTHR34135:SF2">
    <property type="entry name" value="LYSOZYME"/>
    <property type="match status" value="1"/>
</dbReference>
<accession>A0A7K1J6L7</accession>
<dbReference type="InterPro" id="IPR017853">
    <property type="entry name" value="GH"/>
</dbReference>
<dbReference type="InterPro" id="IPR002053">
    <property type="entry name" value="Glyco_hydro_25"/>
</dbReference>
<evidence type="ECO:0000313" key="3">
    <source>
        <dbReference type="Proteomes" id="UP000487882"/>
    </source>
</evidence>
<protein>
    <submittedName>
        <fullName evidence="2">1,4-beta-N-acetylmuramidase</fullName>
    </submittedName>
</protein>
<comment type="similarity">
    <text evidence="1">Belongs to the glycosyl hydrolase 25 family.</text>
</comment>
<proteinExistence type="inferred from homology"/>
<dbReference type="Gene3D" id="3.20.20.80">
    <property type="entry name" value="Glycosidases"/>
    <property type="match status" value="1"/>
</dbReference>
<sequence>MVSRDRLRTLIAGIALTAVVVFVPSACSGDTTRNSGPWSYAHGEYSFTQSDGKVLQPVIKVIDVSEHQKSIDWQKVKQSGVDAAILRVGYGYGNEDKYFKENLAGARVNRIRYGLYLYSYAYDTEFAREEANYLLKELKKYSITDTDVPIFYDLEHTETWDGHKMPTDAAAYEKIAKAFFEVLENAGYTNVGIYTYANNMTSRMNSTWLRAHTSWIASYGDVLSYNFKDYSGPRAWQYTSTGRVNGITGNVDISVFEPTFFTGSTITR</sequence>
<dbReference type="SUPFAM" id="SSF51445">
    <property type="entry name" value="(Trans)glycosidases"/>
    <property type="match status" value="1"/>
</dbReference>
<dbReference type="CDD" id="cd06414">
    <property type="entry name" value="GH25_LytC-like"/>
    <property type="match status" value="1"/>
</dbReference>